<sequence>MIRKTVKYFFLTLVTLLVGYTQLFAGANDCNSLSTLDSQNTSREVLVENELINNLFFYDYIHNVGDIEAHKIHGIDVEIEEDEISSSKKTLDSVSFFHKFLCSSKQKILLSEQKGKLFLGEVTSHISIKKLFIVFRVFRI</sequence>
<organism evidence="1 2">
    <name type="scientific">Flavobacterium profundi</name>
    <dbReference type="NCBI Taxonomy" id="1774945"/>
    <lineage>
        <taxon>Bacteria</taxon>
        <taxon>Pseudomonadati</taxon>
        <taxon>Bacteroidota</taxon>
        <taxon>Flavobacteriia</taxon>
        <taxon>Flavobacteriales</taxon>
        <taxon>Flavobacteriaceae</taxon>
        <taxon>Flavobacterium</taxon>
    </lineage>
</organism>
<gene>
    <name evidence="1" type="ORF">GOQ30_12295</name>
</gene>
<keyword evidence="2" id="KW-1185">Reference proteome</keyword>
<dbReference type="AlphaFoldDB" id="A0A6I4ISV4"/>
<protein>
    <submittedName>
        <fullName evidence="1">Uncharacterized protein</fullName>
    </submittedName>
</protein>
<dbReference type="EMBL" id="WQLW01000009">
    <property type="protein sequence ID" value="MVO09942.1"/>
    <property type="molecule type" value="Genomic_DNA"/>
</dbReference>
<dbReference type="RefSeq" id="WP_140998313.1">
    <property type="nucleotide sequence ID" value="NZ_VDCZ01000009.1"/>
</dbReference>
<dbReference type="Proteomes" id="UP000431264">
    <property type="component" value="Unassembled WGS sequence"/>
</dbReference>
<dbReference type="OrthoDB" id="1376388at2"/>
<evidence type="ECO:0000313" key="1">
    <source>
        <dbReference type="EMBL" id="MVO09942.1"/>
    </source>
</evidence>
<comment type="caution">
    <text evidence="1">The sequence shown here is derived from an EMBL/GenBank/DDBJ whole genome shotgun (WGS) entry which is preliminary data.</text>
</comment>
<reference evidence="2" key="1">
    <citation type="submission" date="2019-05" db="EMBL/GenBank/DDBJ databases">
        <title>Flavobacterium profundi sp. nov., isolated from a deep-sea seamount.</title>
        <authorList>
            <person name="Zhang D.-C."/>
        </authorList>
    </citation>
    <scope>NUCLEOTIDE SEQUENCE [LARGE SCALE GENOMIC DNA]</scope>
    <source>
        <strain evidence="2">TP390</strain>
    </source>
</reference>
<name>A0A6I4ISV4_9FLAO</name>
<accession>A0A6I4ISV4</accession>
<evidence type="ECO:0000313" key="2">
    <source>
        <dbReference type="Proteomes" id="UP000431264"/>
    </source>
</evidence>
<proteinExistence type="predicted"/>